<gene>
    <name evidence="1" type="ORF">UFOPK1808_00330</name>
</gene>
<dbReference type="InterPro" id="IPR036412">
    <property type="entry name" value="HAD-like_sf"/>
</dbReference>
<dbReference type="AlphaFoldDB" id="A0A6J6G1Y6"/>
<dbReference type="Gene3D" id="3.40.50.1000">
    <property type="entry name" value="HAD superfamily/HAD-like"/>
    <property type="match status" value="1"/>
</dbReference>
<evidence type="ECO:0000313" key="1">
    <source>
        <dbReference type="EMBL" id="CAB4594129.1"/>
    </source>
</evidence>
<protein>
    <submittedName>
        <fullName evidence="1">Unannotated protein</fullName>
    </submittedName>
</protein>
<dbReference type="InterPro" id="IPR023214">
    <property type="entry name" value="HAD_sf"/>
</dbReference>
<sequence>MNSTAEQVLDGCTKGTVLSIDFFDTLITRSVAQPTHVFAVMEQRLIAALGDTWRGFAVARIEAEQAARLHASQQDENRDVTIEEIVLQLAHQLSLDMGQRTMLIELEKETEISLVQAVPFGLAITQGARERGMKVVIVSDNYMPASHLVAMAHAAGFSWVTADDVFVSCEHGAMKHNGALWPVVFSALGVKSNDIFHVGDDQHADGAMPGKYGISSHVRSTMRTSHRTMINTTPAVLPLSRIEAWYRDTMDASTWDVAEVLGGGLVAMVVAAQILDVQSVLAKREVAGVHFAARDGYLAHQVWNTLRERGHDLPEASYTAFSRSVVWRSSLVNADALELDRFVGDDEMVTLPRLERRVGCALVAEVPQDELLPATVSREILRNNAQIIAEAASGLRTRLVRYLTAQSLLKPGHHVVVDLGWKGSTVADLAEVASDASNGASTCEGRFTGLFWEATPVRLRVALHGYAMDDVGSADDNVRLLGIIKLMEALVTAPHGSVIDYAYDGSPVFVETKPELDAYAAIVGRIANAAMRGALAIIEGTHESGVTAADITPQSVWAAMMQVGHTPRVDEIEALSAIHHVTSVDHEGSGRVMVAKAPENSSSICVEDLPEMYNTLMHRHWMQGSLRALENNADTRWIAHEMYRINPMTSPRWVS</sequence>
<proteinExistence type="predicted"/>
<dbReference type="SUPFAM" id="SSF56784">
    <property type="entry name" value="HAD-like"/>
    <property type="match status" value="1"/>
</dbReference>
<accession>A0A6J6G1Y6</accession>
<organism evidence="1">
    <name type="scientific">freshwater metagenome</name>
    <dbReference type="NCBI Taxonomy" id="449393"/>
    <lineage>
        <taxon>unclassified sequences</taxon>
        <taxon>metagenomes</taxon>
        <taxon>ecological metagenomes</taxon>
    </lineage>
</organism>
<dbReference type="EMBL" id="CAEZUL010000022">
    <property type="protein sequence ID" value="CAB4594129.1"/>
    <property type="molecule type" value="Genomic_DNA"/>
</dbReference>
<dbReference type="Gene3D" id="1.10.150.400">
    <property type="match status" value="1"/>
</dbReference>
<dbReference type="CDD" id="cd01427">
    <property type="entry name" value="HAD_like"/>
    <property type="match status" value="1"/>
</dbReference>
<reference evidence="1" key="1">
    <citation type="submission" date="2020-05" db="EMBL/GenBank/DDBJ databases">
        <authorList>
            <person name="Chiriac C."/>
            <person name="Salcher M."/>
            <person name="Ghai R."/>
            <person name="Kavagutti S V."/>
        </authorList>
    </citation>
    <scope>NUCLEOTIDE SEQUENCE</scope>
</reference>
<name>A0A6J6G1Y6_9ZZZZ</name>